<dbReference type="PANTHER" id="PTHR33281">
    <property type="entry name" value="UPF0187 PROTEIN YNEE"/>
    <property type="match status" value="1"/>
</dbReference>
<dbReference type="Proteomes" id="UP000700732">
    <property type="component" value="Unassembled WGS sequence"/>
</dbReference>
<keyword evidence="4 9" id="KW-0812">Transmembrane</keyword>
<feature type="transmembrane region" description="Helical" evidence="9">
    <location>
        <begin position="43"/>
        <end position="62"/>
    </location>
</feature>
<proteinExistence type="inferred from homology"/>
<dbReference type="EMBL" id="VFIA01000026">
    <property type="protein sequence ID" value="MBC3793378.1"/>
    <property type="molecule type" value="Genomic_DNA"/>
</dbReference>
<keyword evidence="6" id="KW-0406">Ion transport</keyword>
<evidence type="ECO:0000256" key="2">
    <source>
        <dbReference type="ARBA" id="ARBA00022448"/>
    </source>
</evidence>
<evidence type="ECO:0000313" key="11">
    <source>
        <dbReference type="Proteomes" id="UP000700732"/>
    </source>
</evidence>
<dbReference type="PANTHER" id="PTHR33281:SF19">
    <property type="entry name" value="VOLTAGE-DEPENDENT ANION CHANNEL-FORMING PROTEIN YNEE"/>
    <property type="match status" value="1"/>
</dbReference>
<dbReference type="InterPro" id="IPR044669">
    <property type="entry name" value="YneE/VCCN1/2-like"/>
</dbReference>
<evidence type="ECO:0000313" key="10">
    <source>
        <dbReference type="EMBL" id="MBC3793378.1"/>
    </source>
</evidence>
<keyword evidence="2" id="KW-0813">Transport</keyword>
<protein>
    <submittedName>
        <fullName evidence="10">Membrane protein</fullName>
    </submittedName>
</protein>
<comment type="subcellular location">
    <subcellularLocation>
        <location evidence="1">Cell membrane</location>
        <topology evidence="1">Multi-pass membrane protein</topology>
    </subcellularLocation>
</comment>
<evidence type="ECO:0000256" key="7">
    <source>
        <dbReference type="ARBA" id="ARBA00023136"/>
    </source>
</evidence>
<dbReference type="RefSeq" id="WP_186739256.1">
    <property type="nucleotide sequence ID" value="NZ_VFIA01000026.1"/>
</dbReference>
<evidence type="ECO:0000256" key="6">
    <source>
        <dbReference type="ARBA" id="ARBA00023065"/>
    </source>
</evidence>
<feature type="transmembrane region" description="Helical" evidence="9">
    <location>
        <begin position="20"/>
        <end position="37"/>
    </location>
</feature>
<evidence type="ECO:0000256" key="1">
    <source>
        <dbReference type="ARBA" id="ARBA00004651"/>
    </source>
</evidence>
<keyword evidence="11" id="KW-1185">Reference proteome</keyword>
<comment type="similarity">
    <text evidence="8">Belongs to the anion channel-forming bestrophin (TC 1.A.46) family.</text>
</comment>
<name>A0ABR6WB25_9BACT</name>
<comment type="caution">
    <text evidence="10">The sequence shown here is derived from an EMBL/GenBank/DDBJ whole genome shotgun (WGS) entry which is preliminary data.</text>
</comment>
<evidence type="ECO:0000256" key="5">
    <source>
        <dbReference type="ARBA" id="ARBA00022989"/>
    </source>
</evidence>
<evidence type="ECO:0000256" key="4">
    <source>
        <dbReference type="ARBA" id="ARBA00022692"/>
    </source>
</evidence>
<keyword evidence="7 9" id="KW-0472">Membrane</keyword>
<organism evidence="10 11">
    <name type="scientific">Spirosoma utsteinense</name>
    <dbReference type="NCBI Taxonomy" id="2585773"/>
    <lineage>
        <taxon>Bacteria</taxon>
        <taxon>Pseudomonadati</taxon>
        <taxon>Bacteroidota</taxon>
        <taxon>Cytophagia</taxon>
        <taxon>Cytophagales</taxon>
        <taxon>Cytophagaceae</taxon>
        <taxon>Spirosoma</taxon>
    </lineage>
</organism>
<gene>
    <name evidence="10" type="ORF">FH603_3896</name>
</gene>
<keyword evidence="3" id="KW-1003">Cell membrane</keyword>
<evidence type="ECO:0000256" key="8">
    <source>
        <dbReference type="ARBA" id="ARBA00034708"/>
    </source>
</evidence>
<keyword evidence="5 9" id="KW-1133">Transmembrane helix</keyword>
<dbReference type="Pfam" id="PF25539">
    <property type="entry name" value="Bestrophin_2"/>
    <property type="match status" value="1"/>
</dbReference>
<evidence type="ECO:0000256" key="3">
    <source>
        <dbReference type="ARBA" id="ARBA00022475"/>
    </source>
</evidence>
<accession>A0ABR6WB25</accession>
<sequence>MLLDKSIPLTFYVREIRREALFVFLFANLVVLIKLYFSLWTLTIPVAIPTLLGTCISLLLAFRTNQAYDRWWEARIVWGAIVNDSRSFIRQLQMFLGDETPDRQAVIQSFVMRQCAWCYVLGDSLREQGVNERLHQFLSPADAERIAQSDNKPNALLTEHGMAIRQLYDAKLLTDFQMNHLSTTLNSLTDSMGRCERIKRTIFPQTYTFNMRVFIYLFAAILPFCFEAAIYFLDVPLVTVIASAFILIEKSALQLQNPFNNKPTDTPVTTIARSIEITLKTITGFHSIPPPLPAEPYYAL</sequence>
<reference evidence="10 11" key="1">
    <citation type="submission" date="2019-06" db="EMBL/GenBank/DDBJ databases">
        <title>Spirosoma utsteinense sp. nov. isolated from Antarctic ice-free soils.</title>
        <authorList>
            <person name="Tahon G."/>
        </authorList>
    </citation>
    <scope>NUCLEOTIDE SEQUENCE [LARGE SCALE GENOMIC DNA]</scope>
    <source>
        <strain evidence="10 11">LMG 31447</strain>
    </source>
</reference>
<evidence type="ECO:0000256" key="9">
    <source>
        <dbReference type="SAM" id="Phobius"/>
    </source>
</evidence>